<proteinExistence type="predicted"/>
<protein>
    <recommendedName>
        <fullName evidence="3">Cytochrome c biogenesis B</fullName>
    </recommendedName>
</protein>
<dbReference type="AlphaFoldDB" id="A0AAV5M9C2"/>
<sequence length="160" mass="18224">MISFGLISEWCSGSVISHILFIKSWWSICFVLDCVKPFTTRNDPQFEFWGQNSFLAKISKLEGLKREKDLDKDPLFFPSFFFLTRAPTLLFPPLHRTKTQPPPTAFPLRNRENFQICSALSSPPAALGVGANFSDFWVLDPWGTLVCGLSLRFYASEHQA</sequence>
<reference evidence="1 2" key="1">
    <citation type="journal article" date="2021" name="Commun. Biol.">
        <title>The genome of Shorea leprosula (Dipterocarpaceae) highlights the ecological relevance of drought in aseasonal tropical rainforests.</title>
        <authorList>
            <person name="Ng K.K.S."/>
            <person name="Kobayashi M.J."/>
            <person name="Fawcett J.A."/>
            <person name="Hatakeyama M."/>
            <person name="Paape T."/>
            <person name="Ng C.H."/>
            <person name="Ang C.C."/>
            <person name="Tnah L.H."/>
            <person name="Lee C.T."/>
            <person name="Nishiyama T."/>
            <person name="Sese J."/>
            <person name="O'Brien M.J."/>
            <person name="Copetti D."/>
            <person name="Mohd Noor M.I."/>
            <person name="Ong R.C."/>
            <person name="Putra M."/>
            <person name="Sireger I.Z."/>
            <person name="Indrioko S."/>
            <person name="Kosugi Y."/>
            <person name="Izuno A."/>
            <person name="Isagi Y."/>
            <person name="Lee S.L."/>
            <person name="Shimizu K.K."/>
        </authorList>
    </citation>
    <scope>NUCLEOTIDE SEQUENCE [LARGE SCALE GENOMIC DNA]</scope>
    <source>
        <strain evidence="1">214</strain>
    </source>
</reference>
<name>A0AAV5M9C2_9ROSI</name>
<evidence type="ECO:0008006" key="3">
    <source>
        <dbReference type="Google" id="ProtNLM"/>
    </source>
</evidence>
<keyword evidence="2" id="KW-1185">Reference proteome</keyword>
<gene>
    <name evidence="1" type="ORF">SLEP1_g53431</name>
</gene>
<comment type="caution">
    <text evidence="1">The sequence shown here is derived from an EMBL/GenBank/DDBJ whole genome shotgun (WGS) entry which is preliminary data.</text>
</comment>
<dbReference type="Proteomes" id="UP001054252">
    <property type="component" value="Unassembled WGS sequence"/>
</dbReference>
<dbReference type="EMBL" id="BPVZ01000208">
    <property type="protein sequence ID" value="GKV46446.1"/>
    <property type="molecule type" value="Genomic_DNA"/>
</dbReference>
<accession>A0AAV5M9C2</accession>
<organism evidence="1 2">
    <name type="scientific">Rubroshorea leprosula</name>
    <dbReference type="NCBI Taxonomy" id="152421"/>
    <lineage>
        <taxon>Eukaryota</taxon>
        <taxon>Viridiplantae</taxon>
        <taxon>Streptophyta</taxon>
        <taxon>Embryophyta</taxon>
        <taxon>Tracheophyta</taxon>
        <taxon>Spermatophyta</taxon>
        <taxon>Magnoliopsida</taxon>
        <taxon>eudicotyledons</taxon>
        <taxon>Gunneridae</taxon>
        <taxon>Pentapetalae</taxon>
        <taxon>rosids</taxon>
        <taxon>malvids</taxon>
        <taxon>Malvales</taxon>
        <taxon>Dipterocarpaceae</taxon>
        <taxon>Rubroshorea</taxon>
    </lineage>
</organism>
<evidence type="ECO:0000313" key="2">
    <source>
        <dbReference type="Proteomes" id="UP001054252"/>
    </source>
</evidence>
<evidence type="ECO:0000313" key="1">
    <source>
        <dbReference type="EMBL" id="GKV46446.1"/>
    </source>
</evidence>